<dbReference type="PANTHER" id="PTHR37236">
    <property type="entry name" value="AUXIN-BINDING PROTEIN 1"/>
    <property type="match status" value="1"/>
</dbReference>
<keyword evidence="7" id="KW-0325">Glycoprotein</keyword>
<dbReference type="GO" id="GO:0046872">
    <property type="term" value="F:metal ion binding"/>
    <property type="evidence" value="ECO:0007669"/>
    <property type="project" value="UniProtKB-KW"/>
</dbReference>
<keyword evidence="4" id="KW-0256">Endoplasmic reticulum</keyword>
<keyword evidence="3" id="KW-0732">Signal</keyword>
<evidence type="ECO:0000313" key="11">
    <source>
        <dbReference type="EMBL" id="PRW21114.1"/>
    </source>
</evidence>
<dbReference type="GO" id="GO:0005788">
    <property type="term" value="C:endoplasmic reticulum lumen"/>
    <property type="evidence" value="ECO:0007669"/>
    <property type="project" value="UniProtKB-SubCell"/>
</dbReference>
<dbReference type="OrthoDB" id="513594at2759"/>
<dbReference type="GO" id="GO:0010011">
    <property type="term" value="F:auxin binding"/>
    <property type="evidence" value="ECO:0007669"/>
    <property type="project" value="InterPro"/>
</dbReference>
<reference evidence="11 12" key="1">
    <citation type="journal article" date="2018" name="Plant J.">
        <title>Genome sequences of Chlorella sorokiniana UTEX 1602 and Micractinium conductrix SAG 241.80: implications to maltose excretion by a green alga.</title>
        <authorList>
            <person name="Arriola M.B."/>
            <person name="Velmurugan N."/>
            <person name="Zhang Y."/>
            <person name="Plunkett M.H."/>
            <person name="Hondzo H."/>
            <person name="Barney B.M."/>
        </authorList>
    </citation>
    <scope>NUCLEOTIDE SEQUENCE [LARGE SCALE GENOMIC DNA]</scope>
    <source>
        <strain evidence="12">UTEX 1602</strain>
    </source>
</reference>
<evidence type="ECO:0000256" key="9">
    <source>
        <dbReference type="PIRSR" id="PIRSR600526-1"/>
    </source>
</evidence>
<keyword evidence="2 10" id="KW-0479">Metal-binding</keyword>
<dbReference type="GO" id="GO:0009734">
    <property type="term" value="P:auxin-activated signaling pathway"/>
    <property type="evidence" value="ECO:0007669"/>
    <property type="project" value="UniProtKB-KW"/>
</dbReference>
<keyword evidence="5 10" id="KW-0862">Zinc</keyword>
<feature type="binding site" evidence="10">
    <location>
        <position position="107"/>
    </location>
    <ligand>
        <name>Zn(2+)</name>
        <dbReference type="ChEBI" id="CHEBI:29105"/>
    </ligand>
</feature>
<dbReference type="InterPro" id="IPR014710">
    <property type="entry name" value="RmlC-like_jellyroll"/>
</dbReference>
<organism evidence="11 12">
    <name type="scientific">Chlorella sorokiniana</name>
    <name type="common">Freshwater green alga</name>
    <dbReference type="NCBI Taxonomy" id="3076"/>
    <lineage>
        <taxon>Eukaryota</taxon>
        <taxon>Viridiplantae</taxon>
        <taxon>Chlorophyta</taxon>
        <taxon>core chlorophytes</taxon>
        <taxon>Trebouxiophyceae</taxon>
        <taxon>Chlorellales</taxon>
        <taxon>Chlorellaceae</taxon>
        <taxon>Chlorella clade</taxon>
        <taxon>Chlorella</taxon>
    </lineage>
</organism>
<evidence type="ECO:0000256" key="5">
    <source>
        <dbReference type="ARBA" id="ARBA00022833"/>
    </source>
</evidence>
<evidence type="ECO:0000256" key="1">
    <source>
        <dbReference type="ARBA" id="ARBA00004319"/>
    </source>
</evidence>
<dbReference type="InterPro" id="IPR011051">
    <property type="entry name" value="RmlC_Cupin_sf"/>
</dbReference>
<feature type="binding site" evidence="10">
    <location>
        <position position="113"/>
    </location>
    <ligand>
        <name>Zn(2+)</name>
        <dbReference type="ChEBI" id="CHEBI:29105"/>
    </ligand>
</feature>
<evidence type="ECO:0000256" key="6">
    <source>
        <dbReference type="ARBA" id="ARBA00023170"/>
    </source>
</evidence>
<evidence type="ECO:0000256" key="2">
    <source>
        <dbReference type="ARBA" id="ARBA00022723"/>
    </source>
</evidence>
<name>A0A2P6TEN9_CHLSO</name>
<gene>
    <name evidence="11" type="ORF">C2E21_8424</name>
</gene>
<dbReference type="Proteomes" id="UP000239899">
    <property type="component" value="Unassembled WGS sequence"/>
</dbReference>
<dbReference type="Gene3D" id="2.60.120.10">
    <property type="entry name" value="Jelly Rolls"/>
    <property type="match status" value="1"/>
</dbReference>
<feature type="glycosylation site" description="N-linked (GlcNAc...) asparagine" evidence="9">
    <location>
        <position position="141"/>
    </location>
</feature>
<evidence type="ECO:0000256" key="7">
    <source>
        <dbReference type="ARBA" id="ARBA00023180"/>
    </source>
</evidence>
<evidence type="ECO:0000313" key="12">
    <source>
        <dbReference type="Proteomes" id="UP000239899"/>
    </source>
</evidence>
<evidence type="ECO:0000256" key="8">
    <source>
        <dbReference type="ARBA" id="ARBA00023294"/>
    </source>
</evidence>
<comment type="caution">
    <text evidence="11">The sequence shown here is derived from an EMBL/GenBank/DDBJ whole genome shotgun (WGS) entry which is preliminary data.</text>
</comment>
<dbReference type="InterPro" id="IPR000526">
    <property type="entry name" value="Auxin-bd"/>
</dbReference>
<dbReference type="Pfam" id="PF02041">
    <property type="entry name" value="Auxin_BP"/>
    <property type="match status" value="1"/>
</dbReference>
<sequence>MRALLLALAAFLGGVLLGASSYRARLVLADLRAALPGPLAPVWAPHCANIYAGGQLTPVFDAGQLPPAQHPVPGLTHLTLHGRKAHGMKGLELWISTLAPGTGTPIHRHDCEEVLLVLRGEGVAAMQDKDGTVVETKLGPNSTLAVLPNARHQLRNDGSRDLHFIAAIDNPPFRPCLYRSWEDPYLACQSVWPMVWDRSCPDKAPQPLPHHVVLSGSKGATAEM</sequence>
<evidence type="ECO:0000256" key="3">
    <source>
        <dbReference type="ARBA" id="ARBA00022729"/>
    </source>
</evidence>
<protein>
    <submittedName>
        <fullName evidence="11">Auxin-binding 1</fullName>
    </submittedName>
</protein>
<evidence type="ECO:0000256" key="10">
    <source>
        <dbReference type="PIRSR" id="PIRSR600526-2"/>
    </source>
</evidence>
<keyword evidence="6" id="KW-0675">Receptor</keyword>
<feature type="binding site" evidence="10">
    <location>
        <position position="152"/>
    </location>
    <ligand>
        <name>Zn(2+)</name>
        <dbReference type="ChEBI" id="CHEBI:29105"/>
    </ligand>
</feature>
<dbReference type="AlphaFoldDB" id="A0A2P6TEN9"/>
<accession>A0A2P6TEN9</accession>
<dbReference type="PANTHER" id="PTHR37236:SF1">
    <property type="entry name" value="AUXIN-BINDING PROTEIN 1"/>
    <property type="match status" value="1"/>
</dbReference>
<dbReference type="PRINTS" id="PR00655">
    <property type="entry name" value="AUXINBINDNGP"/>
</dbReference>
<dbReference type="SUPFAM" id="SSF51182">
    <property type="entry name" value="RmlC-like cupins"/>
    <property type="match status" value="1"/>
</dbReference>
<proteinExistence type="predicted"/>
<keyword evidence="8" id="KW-0927">Auxin signaling pathway</keyword>
<dbReference type="EMBL" id="LHPG02000020">
    <property type="protein sequence ID" value="PRW21114.1"/>
    <property type="molecule type" value="Genomic_DNA"/>
</dbReference>
<keyword evidence="12" id="KW-1185">Reference proteome</keyword>
<feature type="binding site" evidence="10">
    <location>
        <position position="109"/>
    </location>
    <ligand>
        <name>Zn(2+)</name>
        <dbReference type="ChEBI" id="CHEBI:29105"/>
    </ligand>
</feature>
<comment type="subcellular location">
    <subcellularLocation>
        <location evidence="1">Endoplasmic reticulum lumen</location>
    </subcellularLocation>
</comment>
<evidence type="ECO:0000256" key="4">
    <source>
        <dbReference type="ARBA" id="ARBA00022824"/>
    </source>
</evidence>